<comment type="subcellular location">
    <subcellularLocation>
        <location evidence="2">Cell membrane</location>
    </subcellularLocation>
</comment>
<keyword evidence="7" id="KW-0418">Kinase</keyword>
<evidence type="ECO:0000313" key="24">
    <source>
        <dbReference type="EMBL" id="GHI28020.1"/>
    </source>
</evidence>
<protein>
    <recommendedName>
        <fullName evidence="3">histidine kinase</fullName>
        <ecNumber evidence="3">2.7.13.3</ecNumber>
    </recommendedName>
</protein>
<evidence type="ECO:0000256" key="6">
    <source>
        <dbReference type="ARBA" id="ARBA00022692"/>
    </source>
</evidence>
<evidence type="ECO:0000313" key="18">
    <source>
        <dbReference type="EMBL" id="GHI24599.1"/>
    </source>
</evidence>
<evidence type="ECO:0000313" key="22">
    <source>
        <dbReference type="EMBL" id="GHI26963.1"/>
    </source>
</evidence>
<dbReference type="SMART" id="SM00304">
    <property type="entry name" value="HAMP"/>
    <property type="match status" value="1"/>
</dbReference>
<evidence type="ECO:0000256" key="10">
    <source>
        <dbReference type="ARBA" id="ARBA00023136"/>
    </source>
</evidence>
<dbReference type="Proteomes" id="UP001052739">
    <property type="component" value="Unassembled WGS sequence"/>
</dbReference>
<dbReference type="CDD" id="cd00075">
    <property type="entry name" value="HATPase"/>
    <property type="match status" value="1"/>
</dbReference>
<evidence type="ECO:0000256" key="2">
    <source>
        <dbReference type="ARBA" id="ARBA00004236"/>
    </source>
</evidence>
<dbReference type="EMBL" id="BNDW01000063">
    <property type="protein sequence ID" value="GHI24566.1"/>
    <property type="molecule type" value="Genomic_DNA"/>
</dbReference>
<dbReference type="PANTHER" id="PTHR45436">
    <property type="entry name" value="SENSOR HISTIDINE KINASE YKOH"/>
    <property type="match status" value="1"/>
</dbReference>
<feature type="transmembrane region" description="Helical" evidence="11">
    <location>
        <begin position="199"/>
        <end position="220"/>
    </location>
</feature>
<keyword evidence="25" id="KW-1185">Reference proteome</keyword>
<evidence type="ECO:0000256" key="8">
    <source>
        <dbReference type="ARBA" id="ARBA00022989"/>
    </source>
</evidence>
<evidence type="ECO:0000256" key="9">
    <source>
        <dbReference type="ARBA" id="ARBA00023012"/>
    </source>
</evidence>
<dbReference type="EMBL" id="BNDW01000114">
    <property type="protein sequence ID" value="GHI27082.1"/>
    <property type="molecule type" value="Genomic_DNA"/>
</dbReference>
<proteinExistence type="predicted"/>
<sequence length="490" mass="51671">MPRPIVPRQARAAGLTAALVVVAVVCWLAYADTLAGPVRLNPLGGRPPFRIGPHIELVSAWGAEAGAAAVAVVCWWTGRGTAPWARLRATAVAAAVTYYVYDAGCEWAGRANEIDPIHVADETLRYGLGFLAPAAGVLTAAAVWAGTAVRLNGLSFGARLMAAAATASGVLTFGMVALLDTTRDNGLSAESIFGIARTTGVPLVMLLTGSLVYATVARALRPVEAIRRELADITGQSLDRRVPVPPGSDAIAELARTTNATLDRVEAAATRQREFTADAAHELRSPLAALRAQLESALRHPDSVTDWREVVAEATADVVRLQHLADDLLLLASHGSVTPVREPVDLSALAQDLVREHQHLPEATALRLRCEAPDHAVLPGNPVHLDRLLRNLLANACRYARTEVTVTVGRAGSDLVLTVQDDGPGIPPADRARVFDRFTRLDEARARSTGGAGLGLPIARDLATSHGGTLTAEEPPGPGALLMARFPSRT</sequence>
<evidence type="ECO:0000256" key="4">
    <source>
        <dbReference type="ARBA" id="ARBA00022553"/>
    </source>
</evidence>
<evidence type="ECO:0000313" key="19">
    <source>
        <dbReference type="EMBL" id="GHI25608.1"/>
    </source>
</evidence>
<feature type="transmembrane region" description="Helical" evidence="11">
    <location>
        <begin position="160"/>
        <end position="179"/>
    </location>
</feature>
<keyword evidence="4" id="KW-0597">Phosphoprotein</keyword>
<dbReference type="Gene3D" id="1.10.287.130">
    <property type="match status" value="1"/>
</dbReference>
<accession>A0ABQ3PHU1</accession>
<feature type="transmembrane region" description="Helical" evidence="11">
    <location>
        <begin position="126"/>
        <end position="148"/>
    </location>
</feature>
<evidence type="ECO:0000256" key="7">
    <source>
        <dbReference type="ARBA" id="ARBA00022777"/>
    </source>
</evidence>
<dbReference type="Pfam" id="PF00512">
    <property type="entry name" value="HisKA"/>
    <property type="match status" value="1"/>
</dbReference>
<dbReference type="EMBL" id="BNDW01000082">
    <property type="protein sequence ID" value="GHI25608.1"/>
    <property type="molecule type" value="Genomic_DNA"/>
</dbReference>
<reference evidence="16" key="1">
    <citation type="submission" date="2024-05" db="EMBL/GenBank/DDBJ databases">
        <title>Whole genome shotgun sequence of Streptomyces hydrogenans NBRC 13475.</title>
        <authorList>
            <person name="Komaki H."/>
            <person name="Tamura T."/>
        </authorList>
    </citation>
    <scope>NUCLEOTIDE SEQUENCE</scope>
    <source>
        <strain evidence="16">NBRC 13475</strain>
    </source>
</reference>
<comment type="catalytic activity">
    <reaction evidence="1">
        <text>ATP + protein L-histidine = ADP + protein N-phospho-L-histidine.</text>
        <dbReference type="EC" id="2.7.13.3"/>
    </reaction>
</comment>
<evidence type="ECO:0000256" key="1">
    <source>
        <dbReference type="ARBA" id="ARBA00000085"/>
    </source>
</evidence>
<dbReference type="EMBL" id="BNDW01000109">
    <property type="protein sequence ID" value="GHI26963.1"/>
    <property type="molecule type" value="Genomic_DNA"/>
</dbReference>
<dbReference type="SUPFAM" id="SSF55874">
    <property type="entry name" value="ATPase domain of HSP90 chaperone/DNA topoisomerase II/histidine kinase"/>
    <property type="match status" value="1"/>
</dbReference>
<feature type="domain" description="HAMP" evidence="13">
    <location>
        <begin position="217"/>
        <end position="270"/>
    </location>
</feature>
<dbReference type="EMBL" id="BNDW01000064">
    <property type="protein sequence ID" value="GHI24599.1"/>
    <property type="molecule type" value="Genomic_DNA"/>
</dbReference>
<evidence type="ECO:0000313" key="17">
    <source>
        <dbReference type="EMBL" id="GHI24583.1"/>
    </source>
</evidence>
<keyword evidence="9" id="KW-0902">Two-component regulatory system</keyword>
<dbReference type="PROSITE" id="PS50885">
    <property type="entry name" value="HAMP"/>
    <property type="match status" value="1"/>
</dbReference>
<dbReference type="InterPro" id="IPR050428">
    <property type="entry name" value="TCS_sensor_his_kinase"/>
</dbReference>
<evidence type="ECO:0000256" key="3">
    <source>
        <dbReference type="ARBA" id="ARBA00012438"/>
    </source>
</evidence>
<dbReference type="InterPro" id="IPR003660">
    <property type="entry name" value="HAMP_dom"/>
</dbReference>
<dbReference type="EMBL" id="BNDW01000064">
    <property type="protein sequence ID" value="GHI24583.1"/>
    <property type="molecule type" value="Genomic_DNA"/>
</dbReference>
<dbReference type="CDD" id="cd00082">
    <property type="entry name" value="HisKA"/>
    <property type="match status" value="1"/>
</dbReference>
<organism evidence="16 25">
    <name type="scientific">Streptomyces hydrogenans</name>
    <dbReference type="NCBI Taxonomy" id="1873719"/>
    <lineage>
        <taxon>Bacteria</taxon>
        <taxon>Bacillati</taxon>
        <taxon>Actinomycetota</taxon>
        <taxon>Actinomycetes</taxon>
        <taxon>Kitasatosporales</taxon>
        <taxon>Streptomycetaceae</taxon>
        <taxon>Streptomyces</taxon>
    </lineage>
</organism>
<dbReference type="EMBL" id="BNDW01000048">
    <property type="protein sequence ID" value="GHI24290.1"/>
    <property type="molecule type" value="Genomic_DNA"/>
</dbReference>
<dbReference type="EMBL" id="BNDW01000103">
    <property type="protein sequence ID" value="GHI26841.1"/>
    <property type="molecule type" value="Genomic_DNA"/>
</dbReference>
<feature type="transmembrane region" description="Helical" evidence="11">
    <location>
        <begin position="12"/>
        <end position="30"/>
    </location>
</feature>
<evidence type="ECO:0000313" key="15">
    <source>
        <dbReference type="EMBL" id="GHI24290.1"/>
    </source>
</evidence>
<evidence type="ECO:0000313" key="25">
    <source>
        <dbReference type="Proteomes" id="UP001052739"/>
    </source>
</evidence>
<comment type="caution">
    <text evidence="16">The sequence shown here is derived from an EMBL/GenBank/DDBJ whole genome shotgun (WGS) entry which is preliminary data.</text>
</comment>
<dbReference type="Gene3D" id="3.30.565.10">
    <property type="entry name" value="Histidine kinase-like ATPase, C-terminal domain"/>
    <property type="match status" value="1"/>
</dbReference>
<evidence type="ECO:0000313" key="20">
    <source>
        <dbReference type="EMBL" id="GHI25935.1"/>
    </source>
</evidence>
<dbReference type="EMBL" id="BNDW01000027">
    <property type="protein sequence ID" value="GHI22821.1"/>
    <property type="molecule type" value="Genomic_DNA"/>
</dbReference>
<dbReference type="RefSeq" id="WP_226651979.1">
    <property type="nucleotide sequence ID" value="NZ_BNBS01000038.1"/>
</dbReference>
<dbReference type="SMART" id="SM00388">
    <property type="entry name" value="HisKA"/>
    <property type="match status" value="1"/>
</dbReference>
<keyword evidence="6 11" id="KW-0812">Transmembrane</keyword>
<evidence type="ECO:0000313" key="16">
    <source>
        <dbReference type="EMBL" id="GHI24566.1"/>
    </source>
</evidence>
<evidence type="ECO:0000313" key="23">
    <source>
        <dbReference type="EMBL" id="GHI27082.1"/>
    </source>
</evidence>
<dbReference type="InterPro" id="IPR005467">
    <property type="entry name" value="His_kinase_dom"/>
</dbReference>
<gene>
    <name evidence="14" type="ORF">Shyd_41920</name>
    <name evidence="15" type="ORF">Shyd_56610</name>
    <name evidence="16" type="ORF">Shyd_59370</name>
    <name evidence="17" type="ORF">Shyd_59540</name>
    <name evidence="18" type="ORF">Shyd_59700</name>
    <name evidence="19" type="ORF">Shyd_69790</name>
    <name evidence="20" type="ORF">Shyd_73060</name>
    <name evidence="21" type="ORF">Shyd_82120</name>
    <name evidence="22" type="ORF">Shyd_83340</name>
    <name evidence="23" type="ORF">Shyd_84530</name>
    <name evidence="24" type="ORF">Shyd_93910</name>
</gene>
<dbReference type="PRINTS" id="PR00344">
    <property type="entry name" value="BCTRLSENSOR"/>
</dbReference>
<evidence type="ECO:0000313" key="14">
    <source>
        <dbReference type="EMBL" id="GHI22821.1"/>
    </source>
</evidence>
<evidence type="ECO:0000259" key="12">
    <source>
        <dbReference type="PROSITE" id="PS50109"/>
    </source>
</evidence>
<evidence type="ECO:0000313" key="21">
    <source>
        <dbReference type="EMBL" id="GHI26841.1"/>
    </source>
</evidence>
<keyword evidence="5" id="KW-0808">Transferase</keyword>
<dbReference type="InterPro" id="IPR003594">
    <property type="entry name" value="HATPase_dom"/>
</dbReference>
<dbReference type="EMBL" id="BNDW01000119">
    <property type="protein sequence ID" value="GHI28020.1"/>
    <property type="molecule type" value="Genomic_DNA"/>
</dbReference>
<name>A0ABQ3PHU1_9ACTN</name>
<evidence type="ECO:0000256" key="5">
    <source>
        <dbReference type="ARBA" id="ARBA00022679"/>
    </source>
</evidence>
<dbReference type="InterPro" id="IPR003661">
    <property type="entry name" value="HisK_dim/P_dom"/>
</dbReference>
<keyword evidence="10 11" id="KW-0472">Membrane</keyword>
<dbReference type="InterPro" id="IPR036097">
    <property type="entry name" value="HisK_dim/P_sf"/>
</dbReference>
<dbReference type="PANTHER" id="PTHR45436:SF5">
    <property type="entry name" value="SENSOR HISTIDINE KINASE TRCS"/>
    <property type="match status" value="1"/>
</dbReference>
<dbReference type="PROSITE" id="PS50109">
    <property type="entry name" value="HIS_KIN"/>
    <property type="match status" value="1"/>
</dbReference>
<keyword evidence="8 11" id="KW-1133">Transmembrane helix</keyword>
<dbReference type="InterPro" id="IPR036890">
    <property type="entry name" value="HATPase_C_sf"/>
</dbReference>
<dbReference type="SMART" id="SM00387">
    <property type="entry name" value="HATPase_c"/>
    <property type="match status" value="1"/>
</dbReference>
<feature type="domain" description="Histidine kinase" evidence="12">
    <location>
        <begin position="278"/>
        <end position="490"/>
    </location>
</feature>
<dbReference type="Pfam" id="PF02518">
    <property type="entry name" value="HATPase_c"/>
    <property type="match status" value="1"/>
</dbReference>
<dbReference type="SUPFAM" id="SSF47384">
    <property type="entry name" value="Homodimeric domain of signal transducing histidine kinase"/>
    <property type="match status" value="1"/>
</dbReference>
<evidence type="ECO:0000256" key="11">
    <source>
        <dbReference type="SAM" id="Phobius"/>
    </source>
</evidence>
<dbReference type="EC" id="2.7.13.3" evidence="3"/>
<evidence type="ECO:0000259" key="13">
    <source>
        <dbReference type="PROSITE" id="PS50885"/>
    </source>
</evidence>
<dbReference type="EMBL" id="BNDW01000100">
    <property type="protein sequence ID" value="GHI25935.1"/>
    <property type="molecule type" value="Genomic_DNA"/>
</dbReference>
<dbReference type="InterPro" id="IPR004358">
    <property type="entry name" value="Sig_transdc_His_kin-like_C"/>
</dbReference>